<dbReference type="Pfam" id="PF01475">
    <property type="entry name" value="FUR"/>
    <property type="match status" value="1"/>
</dbReference>
<keyword evidence="5" id="KW-0238">DNA-binding</keyword>
<dbReference type="GO" id="GO:0008270">
    <property type="term" value="F:zinc ion binding"/>
    <property type="evidence" value="ECO:0007669"/>
    <property type="project" value="TreeGrafter"/>
</dbReference>
<dbReference type="HOGENOM" id="CLU_096072_4_3_0"/>
<dbReference type="AlphaFoldDB" id="E8N4D8"/>
<keyword evidence="2" id="KW-0678">Repressor</keyword>
<keyword evidence="6" id="KW-0804">Transcription</keyword>
<evidence type="ECO:0000256" key="1">
    <source>
        <dbReference type="ARBA" id="ARBA00007957"/>
    </source>
</evidence>
<dbReference type="GO" id="GO:0045892">
    <property type="term" value="P:negative regulation of DNA-templated transcription"/>
    <property type="evidence" value="ECO:0007669"/>
    <property type="project" value="TreeGrafter"/>
</dbReference>
<keyword evidence="3 7" id="KW-0862">Zinc</keyword>
<comment type="similarity">
    <text evidence="1">Belongs to the Fur family.</text>
</comment>
<dbReference type="Gene3D" id="1.10.10.10">
    <property type="entry name" value="Winged helix-like DNA-binding domain superfamily/Winged helix DNA-binding domain"/>
    <property type="match status" value="1"/>
</dbReference>
<dbReference type="InterPro" id="IPR002481">
    <property type="entry name" value="FUR"/>
</dbReference>
<feature type="binding site" evidence="7">
    <location>
        <position position="96"/>
    </location>
    <ligand>
        <name>Zn(2+)</name>
        <dbReference type="ChEBI" id="CHEBI:29105"/>
    </ligand>
</feature>
<accession>E8N4D8</accession>
<dbReference type="RefSeq" id="WP_013559690.1">
    <property type="nucleotide sequence ID" value="NC_014960.1"/>
</dbReference>
<reference evidence="8 9" key="1">
    <citation type="submission" date="2010-12" db="EMBL/GenBank/DDBJ databases">
        <title>Whole genome sequence of Anaerolinea thermophila UNI-1.</title>
        <authorList>
            <person name="Narita-Yamada S."/>
            <person name="Kishi E."/>
            <person name="Watanabe Y."/>
            <person name="Takasaki K."/>
            <person name="Ankai A."/>
            <person name="Oguchi A."/>
            <person name="Fukui S."/>
            <person name="Takahashi M."/>
            <person name="Yashiro I."/>
            <person name="Hosoyama A."/>
            <person name="Sekiguchi Y."/>
            <person name="Hanada S."/>
            <person name="Fujita N."/>
        </authorList>
    </citation>
    <scope>NUCLEOTIDE SEQUENCE [LARGE SCALE GENOMIC DNA]</scope>
    <source>
        <strain evidence="9">DSM 14523 / JCM 11388 / NBRC 100420 / UNI-1</strain>
    </source>
</reference>
<gene>
    <name evidence="8" type="ordered locus">ANT_12680</name>
</gene>
<feature type="binding site" evidence="7">
    <location>
        <position position="133"/>
    </location>
    <ligand>
        <name>Zn(2+)</name>
        <dbReference type="ChEBI" id="CHEBI:29105"/>
    </ligand>
</feature>
<dbReference type="InterPro" id="IPR043135">
    <property type="entry name" value="Fur_C"/>
</dbReference>
<keyword evidence="9" id="KW-1185">Reference proteome</keyword>
<sequence length="139" mass="15631">MPEKEPTQMLHQQGYRVTPQRLAILSVLEETDGHLTATEVYERARKILPAVTEATVYRNLDFLVNQGLVLMAHVGSGKMVYESTRHAHHHLICRKCGTSQEIPHALLQSLFEELSTLSGYQIDSLHVTFFGLCPGCQSE</sequence>
<dbReference type="PANTHER" id="PTHR33202">
    <property type="entry name" value="ZINC UPTAKE REGULATION PROTEIN"/>
    <property type="match status" value="1"/>
</dbReference>
<evidence type="ECO:0000313" key="9">
    <source>
        <dbReference type="Proteomes" id="UP000008922"/>
    </source>
</evidence>
<dbReference type="KEGG" id="atm:ANT_12680"/>
<name>E8N4D8_ANATU</name>
<dbReference type="STRING" id="926569.ANT_12680"/>
<evidence type="ECO:0000256" key="2">
    <source>
        <dbReference type="ARBA" id="ARBA00022491"/>
    </source>
</evidence>
<dbReference type="GO" id="GO:1900376">
    <property type="term" value="P:regulation of secondary metabolite biosynthetic process"/>
    <property type="evidence" value="ECO:0007669"/>
    <property type="project" value="TreeGrafter"/>
</dbReference>
<dbReference type="eggNOG" id="COG0735">
    <property type="taxonomic scope" value="Bacteria"/>
</dbReference>
<feature type="binding site" evidence="7">
    <location>
        <position position="93"/>
    </location>
    <ligand>
        <name>Zn(2+)</name>
        <dbReference type="ChEBI" id="CHEBI:29105"/>
    </ligand>
</feature>
<dbReference type="GO" id="GO:0000976">
    <property type="term" value="F:transcription cis-regulatory region binding"/>
    <property type="evidence" value="ECO:0007669"/>
    <property type="project" value="TreeGrafter"/>
</dbReference>
<protein>
    <submittedName>
        <fullName evidence="8">Fur family transcriptional regulator</fullName>
    </submittedName>
</protein>
<evidence type="ECO:0000256" key="5">
    <source>
        <dbReference type="ARBA" id="ARBA00023125"/>
    </source>
</evidence>
<organism evidence="8 9">
    <name type="scientific">Anaerolinea thermophila (strain DSM 14523 / JCM 11388 / NBRC 100420 / UNI-1)</name>
    <dbReference type="NCBI Taxonomy" id="926569"/>
    <lineage>
        <taxon>Bacteria</taxon>
        <taxon>Bacillati</taxon>
        <taxon>Chloroflexota</taxon>
        <taxon>Anaerolineae</taxon>
        <taxon>Anaerolineales</taxon>
        <taxon>Anaerolineaceae</taxon>
        <taxon>Anaerolinea</taxon>
    </lineage>
</organism>
<dbReference type="Gene3D" id="3.30.1490.190">
    <property type="match status" value="1"/>
</dbReference>
<comment type="cofactor">
    <cofactor evidence="7">
        <name>Zn(2+)</name>
        <dbReference type="ChEBI" id="CHEBI:29105"/>
    </cofactor>
    <text evidence="7">Binds 1 zinc ion per subunit.</text>
</comment>
<evidence type="ECO:0000313" key="8">
    <source>
        <dbReference type="EMBL" id="BAJ63302.1"/>
    </source>
</evidence>
<proteinExistence type="inferred from homology"/>
<keyword evidence="7" id="KW-0479">Metal-binding</keyword>
<dbReference type="InParanoid" id="E8N4D8"/>
<dbReference type="Proteomes" id="UP000008922">
    <property type="component" value="Chromosome"/>
</dbReference>
<dbReference type="GO" id="GO:0003700">
    <property type="term" value="F:DNA-binding transcription factor activity"/>
    <property type="evidence" value="ECO:0007669"/>
    <property type="project" value="InterPro"/>
</dbReference>
<dbReference type="SUPFAM" id="SSF46785">
    <property type="entry name" value="Winged helix' DNA-binding domain"/>
    <property type="match status" value="1"/>
</dbReference>
<dbReference type="EMBL" id="AP012029">
    <property type="protein sequence ID" value="BAJ63302.1"/>
    <property type="molecule type" value="Genomic_DNA"/>
</dbReference>
<dbReference type="CDD" id="cd07153">
    <property type="entry name" value="Fur_like"/>
    <property type="match status" value="1"/>
</dbReference>
<dbReference type="PANTHER" id="PTHR33202:SF7">
    <property type="entry name" value="FERRIC UPTAKE REGULATION PROTEIN"/>
    <property type="match status" value="1"/>
</dbReference>
<evidence type="ECO:0000256" key="6">
    <source>
        <dbReference type="ARBA" id="ARBA00023163"/>
    </source>
</evidence>
<dbReference type="InterPro" id="IPR036390">
    <property type="entry name" value="WH_DNA-bd_sf"/>
</dbReference>
<dbReference type="InterPro" id="IPR036388">
    <property type="entry name" value="WH-like_DNA-bd_sf"/>
</dbReference>
<feature type="binding site" evidence="7">
    <location>
        <position position="136"/>
    </location>
    <ligand>
        <name>Zn(2+)</name>
        <dbReference type="ChEBI" id="CHEBI:29105"/>
    </ligand>
</feature>
<evidence type="ECO:0000256" key="4">
    <source>
        <dbReference type="ARBA" id="ARBA00023015"/>
    </source>
</evidence>
<evidence type="ECO:0000256" key="3">
    <source>
        <dbReference type="ARBA" id="ARBA00022833"/>
    </source>
</evidence>
<keyword evidence="4" id="KW-0805">Transcription regulation</keyword>
<evidence type="ECO:0000256" key="7">
    <source>
        <dbReference type="PIRSR" id="PIRSR602481-1"/>
    </source>
</evidence>